<gene>
    <name evidence="12" type="ORF">PILCRDRAFT_11393</name>
</gene>
<dbReference type="InterPro" id="IPR000172">
    <property type="entry name" value="GMC_OxRdtase_N"/>
</dbReference>
<evidence type="ECO:0000256" key="2">
    <source>
        <dbReference type="ARBA" id="ARBA00010790"/>
    </source>
</evidence>
<comment type="cofactor">
    <cofactor evidence="1">
        <name>FAD</name>
        <dbReference type="ChEBI" id="CHEBI:57692"/>
    </cofactor>
</comment>
<dbReference type="InParanoid" id="A0A0C3FE27"/>
<accession>A0A0C3FE27</accession>
<evidence type="ECO:0000256" key="3">
    <source>
        <dbReference type="ARBA" id="ARBA00022630"/>
    </source>
</evidence>
<feature type="domain" description="Glucose-methanol-choline oxidoreductase N-terminal" evidence="10">
    <location>
        <begin position="226"/>
        <end position="249"/>
    </location>
</feature>
<dbReference type="GO" id="GO:0016614">
    <property type="term" value="F:oxidoreductase activity, acting on CH-OH group of donors"/>
    <property type="evidence" value="ECO:0007669"/>
    <property type="project" value="InterPro"/>
</dbReference>
<dbReference type="Proteomes" id="UP000054166">
    <property type="component" value="Unassembled WGS sequence"/>
</dbReference>
<dbReference type="PROSITE" id="PS00623">
    <property type="entry name" value="GMC_OXRED_1"/>
    <property type="match status" value="1"/>
</dbReference>
<dbReference type="InterPro" id="IPR036188">
    <property type="entry name" value="FAD/NAD-bd_sf"/>
</dbReference>
<dbReference type="PROSITE" id="PS00624">
    <property type="entry name" value="GMC_OXRED_2"/>
    <property type="match status" value="1"/>
</dbReference>
<proteinExistence type="inferred from homology"/>
<organism evidence="12 13">
    <name type="scientific">Piloderma croceum (strain F 1598)</name>
    <dbReference type="NCBI Taxonomy" id="765440"/>
    <lineage>
        <taxon>Eukaryota</taxon>
        <taxon>Fungi</taxon>
        <taxon>Dikarya</taxon>
        <taxon>Basidiomycota</taxon>
        <taxon>Agaricomycotina</taxon>
        <taxon>Agaricomycetes</taxon>
        <taxon>Agaricomycetidae</taxon>
        <taxon>Atheliales</taxon>
        <taxon>Atheliaceae</taxon>
        <taxon>Piloderma</taxon>
    </lineage>
</organism>
<reference evidence="13" key="2">
    <citation type="submission" date="2015-01" db="EMBL/GenBank/DDBJ databases">
        <title>Evolutionary Origins and Diversification of the Mycorrhizal Mutualists.</title>
        <authorList>
            <consortium name="DOE Joint Genome Institute"/>
            <consortium name="Mycorrhizal Genomics Consortium"/>
            <person name="Kohler A."/>
            <person name="Kuo A."/>
            <person name="Nagy L.G."/>
            <person name="Floudas D."/>
            <person name="Copeland A."/>
            <person name="Barry K.W."/>
            <person name="Cichocki N."/>
            <person name="Veneault-Fourrey C."/>
            <person name="LaButti K."/>
            <person name="Lindquist E.A."/>
            <person name="Lipzen A."/>
            <person name="Lundell T."/>
            <person name="Morin E."/>
            <person name="Murat C."/>
            <person name="Riley R."/>
            <person name="Ohm R."/>
            <person name="Sun H."/>
            <person name="Tunlid A."/>
            <person name="Henrissat B."/>
            <person name="Grigoriev I.V."/>
            <person name="Hibbett D.S."/>
            <person name="Martin F."/>
        </authorList>
    </citation>
    <scope>NUCLEOTIDE SEQUENCE [LARGE SCALE GENOMIC DNA]</scope>
    <source>
        <strain evidence="13">F 1598</strain>
    </source>
</reference>
<evidence type="ECO:0000313" key="12">
    <source>
        <dbReference type="EMBL" id="KIM78169.1"/>
    </source>
</evidence>
<feature type="domain" description="Glucose-methanol-choline oxidoreductase N-terminal" evidence="11">
    <location>
        <begin position="423"/>
        <end position="437"/>
    </location>
</feature>
<evidence type="ECO:0000256" key="7">
    <source>
        <dbReference type="ARBA" id="ARBA00023180"/>
    </source>
</evidence>
<dbReference type="OrthoDB" id="269227at2759"/>
<keyword evidence="7" id="KW-0325">Glycoprotein</keyword>
<evidence type="ECO:0000256" key="6">
    <source>
        <dbReference type="ARBA" id="ARBA00023002"/>
    </source>
</evidence>
<dbReference type="Pfam" id="PF05199">
    <property type="entry name" value="GMC_oxred_C"/>
    <property type="match status" value="1"/>
</dbReference>
<keyword evidence="3 8" id="KW-0285">Flavoprotein</keyword>
<evidence type="ECO:0000256" key="1">
    <source>
        <dbReference type="ARBA" id="ARBA00001974"/>
    </source>
</evidence>
<reference evidence="12 13" key="1">
    <citation type="submission" date="2014-04" db="EMBL/GenBank/DDBJ databases">
        <authorList>
            <consortium name="DOE Joint Genome Institute"/>
            <person name="Kuo A."/>
            <person name="Tarkka M."/>
            <person name="Buscot F."/>
            <person name="Kohler A."/>
            <person name="Nagy L.G."/>
            <person name="Floudas D."/>
            <person name="Copeland A."/>
            <person name="Barry K.W."/>
            <person name="Cichocki N."/>
            <person name="Veneault-Fourrey C."/>
            <person name="LaButti K."/>
            <person name="Lindquist E.A."/>
            <person name="Lipzen A."/>
            <person name="Lundell T."/>
            <person name="Morin E."/>
            <person name="Murat C."/>
            <person name="Sun H."/>
            <person name="Tunlid A."/>
            <person name="Henrissat B."/>
            <person name="Grigoriev I.V."/>
            <person name="Hibbett D.S."/>
            <person name="Martin F."/>
            <person name="Nordberg H.P."/>
            <person name="Cantor M.N."/>
            <person name="Hua S.X."/>
        </authorList>
    </citation>
    <scope>NUCLEOTIDE SEQUENCE [LARGE SCALE GENOMIC DNA]</scope>
    <source>
        <strain evidence="12 13">F 1598</strain>
    </source>
</reference>
<dbReference type="EMBL" id="KN833018">
    <property type="protein sequence ID" value="KIM78169.1"/>
    <property type="molecule type" value="Genomic_DNA"/>
</dbReference>
<dbReference type="STRING" id="765440.A0A0C3FE27"/>
<keyword evidence="5 8" id="KW-0274">FAD</keyword>
<evidence type="ECO:0000259" key="11">
    <source>
        <dbReference type="PROSITE" id="PS00624"/>
    </source>
</evidence>
<evidence type="ECO:0000256" key="9">
    <source>
        <dbReference type="SAM" id="MobiDB-lite"/>
    </source>
</evidence>
<evidence type="ECO:0000256" key="8">
    <source>
        <dbReference type="RuleBase" id="RU003968"/>
    </source>
</evidence>
<dbReference type="GO" id="GO:0050660">
    <property type="term" value="F:flavin adenine dinucleotide binding"/>
    <property type="evidence" value="ECO:0007669"/>
    <property type="project" value="InterPro"/>
</dbReference>
<dbReference type="SUPFAM" id="SSF54373">
    <property type="entry name" value="FAD-linked reductases, C-terminal domain"/>
    <property type="match status" value="1"/>
</dbReference>
<dbReference type="SUPFAM" id="SSF51905">
    <property type="entry name" value="FAD/NAD(P)-binding domain"/>
    <property type="match status" value="1"/>
</dbReference>
<dbReference type="Pfam" id="PF00732">
    <property type="entry name" value="GMC_oxred_N"/>
    <property type="match status" value="1"/>
</dbReference>
<dbReference type="PANTHER" id="PTHR11552">
    <property type="entry name" value="GLUCOSE-METHANOL-CHOLINE GMC OXIDOREDUCTASE"/>
    <property type="match status" value="1"/>
</dbReference>
<dbReference type="Gene3D" id="3.30.560.10">
    <property type="entry name" value="Glucose Oxidase, domain 3"/>
    <property type="match status" value="1"/>
</dbReference>
<feature type="region of interest" description="Disordered" evidence="9">
    <location>
        <begin position="1"/>
        <end position="21"/>
    </location>
</feature>
<dbReference type="AlphaFoldDB" id="A0A0C3FE27"/>
<protein>
    <submittedName>
        <fullName evidence="12">GMC oxidoreductase</fullName>
    </submittedName>
</protein>
<evidence type="ECO:0000259" key="10">
    <source>
        <dbReference type="PROSITE" id="PS00623"/>
    </source>
</evidence>
<dbReference type="HOGENOM" id="CLU_002865_6_0_1"/>
<keyword evidence="13" id="KW-1185">Reference proteome</keyword>
<comment type="similarity">
    <text evidence="2 8">Belongs to the GMC oxidoreductase family.</text>
</comment>
<keyword evidence="4" id="KW-0732">Signal</keyword>
<evidence type="ECO:0000256" key="4">
    <source>
        <dbReference type="ARBA" id="ARBA00022729"/>
    </source>
</evidence>
<keyword evidence="6" id="KW-0560">Oxidoreductase</keyword>
<dbReference type="Gene3D" id="3.50.50.60">
    <property type="entry name" value="FAD/NAD(P)-binding domain"/>
    <property type="match status" value="1"/>
</dbReference>
<dbReference type="InterPro" id="IPR012132">
    <property type="entry name" value="GMC_OxRdtase"/>
</dbReference>
<dbReference type="PANTHER" id="PTHR11552:SF201">
    <property type="entry name" value="GLUCOSE-METHANOL-CHOLINE OXIDOREDUCTASE N-TERMINAL DOMAIN-CONTAINING PROTEIN"/>
    <property type="match status" value="1"/>
</dbReference>
<name>A0A0C3FE27_PILCF</name>
<dbReference type="InterPro" id="IPR007867">
    <property type="entry name" value="GMC_OxRtase_C"/>
</dbReference>
<sequence>MSISWQPRAKEEAEAGAGENAGVRVSIRASAHRTSGEDEDEHITIKMWNANGGQMKAESHGKQTTYIHVSLMSVLVVGIVKDERSFRYSVSKYSCLNGGFNATASSHLVGFARQSISYVEWTITEVALMSSALNDSSMKDAQAFVEVDFDFIVIGGGAAGLPVATRLSENPDVKVGLIEAGVLHSDDPIVYTPRSSEHVNSSNYDWLFATEPQANAHGRVISVPRGKMLGGSTGINYMGWHRASKVEYDAWKLLSDPEGAWDSDEMFYFLKRAEAAVPMSENTYSQDDVADHSFSKGIGTDGPVKISYPEVYADTVPPFIQACNALSIPTNANPYRGNTLGVYPVMKSVDPDSGKRVDAVEAYFVPAASRQNLKVVTGAHATKIEFRPESDGEGKLIASRVQFVVDGKVFVANASKEVILSAGTFQTPQLLELSGIGDAARLTGLSIQPLIDLPSVGENLIDHVFAPVQYEVKPGIRTFGEMWCGVPSHAFDIVSFYFAPDELRNDPVFRAEQEALYESKKTGWMTSTDATAAFTPLKWTVGEPKLVAMVQALEETLKKERDSLSPLQKAQYEIQLDWLRKGETPQVLTVMASMGVINPEQGKSYFTMLSSVQHPFSRGSVHISTNDPLKPPAIDPKCLSEGFDLDTLLAAYRGVEKLVETQPLKSIIERQVFPPTLLMEDKDLAGYIRQVCSSGAHFMGTAAMARRNLGGVVGNDLKVYGTRNLRVADTSIIPLPMSTLTQATAYAIGEKAADLIKQDW</sequence>
<evidence type="ECO:0000256" key="5">
    <source>
        <dbReference type="ARBA" id="ARBA00022827"/>
    </source>
</evidence>
<evidence type="ECO:0000313" key="13">
    <source>
        <dbReference type="Proteomes" id="UP000054166"/>
    </source>
</evidence>